<evidence type="ECO:0000313" key="2">
    <source>
        <dbReference type="EMBL" id="SET30339.1"/>
    </source>
</evidence>
<keyword evidence="1" id="KW-0472">Membrane</keyword>
<reference evidence="3" key="1">
    <citation type="submission" date="2016-10" db="EMBL/GenBank/DDBJ databases">
        <authorList>
            <person name="Varghese N."/>
            <person name="Submissions S."/>
        </authorList>
    </citation>
    <scope>NUCLEOTIDE SEQUENCE [LARGE SCALE GENOMIC DNA]</scope>
    <source>
        <strain evidence="3">Nm71</strain>
    </source>
</reference>
<feature type="transmembrane region" description="Helical" evidence="1">
    <location>
        <begin position="76"/>
        <end position="97"/>
    </location>
</feature>
<feature type="transmembrane region" description="Helical" evidence="1">
    <location>
        <begin position="118"/>
        <end position="143"/>
    </location>
</feature>
<gene>
    <name evidence="2" type="ORF">SAMN05216326_11966</name>
</gene>
<proteinExistence type="predicted"/>
<dbReference type="EMBL" id="FOIA01000019">
    <property type="protein sequence ID" value="SET30339.1"/>
    <property type="molecule type" value="Genomic_DNA"/>
</dbReference>
<dbReference type="Proteomes" id="UP000199345">
    <property type="component" value="Unassembled WGS sequence"/>
</dbReference>
<accession>A0A1I0DDZ3</accession>
<feature type="transmembrane region" description="Helical" evidence="1">
    <location>
        <begin position="163"/>
        <end position="187"/>
    </location>
</feature>
<dbReference type="RefSeq" id="WP_256207547.1">
    <property type="nucleotide sequence ID" value="NZ_FOIA01000019.1"/>
</dbReference>
<keyword evidence="1" id="KW-0812">Transmembrane</keyword>
<organism evidence="2 3">
    <name type="scientific">Nitrosomonas marina</name>
    <dbReference type="NCBI Taxonomy" id="917"/>
    <lineage>
        <taxon>Bacteria</taxon>
        <taxon>Pseudomonadati</taxon>
        <taxon>Pseudomonadota</taxon>
        <taxon>Betaproteobacteria</taxon>
        <taxon>Nitrosomonadales</taxon>
        <taxon>Nitrosomonadaceae</taxon>
        <taxon>Nitrosomonas</taxon>
    </lineage>
</organism>
<dbReference type="AlphaFoldDB" id="A0A1I0DDZ3"/>
<evidence type="ECO:0000256" key="1">
    <source>
        <dbReference type="SAM" id="Phobius"/>
    </source>
</evidence>
<feature type="transmembrane region" description="Helical" evidence="1">
    <location>
        <begin position="15"/>
        <end position="33"/>
    </location>
</feature>
<evidence type="ECO:0008006" key="4">
    <source>
        <dbReference type="Google" id="ProtNLM"/>
    </source>
</evidence>
<keyword evidence="3" id="KW-1185">Reference proteome</keyword>
<evidence type="ECO:0000313" key="3">
    <source>
        <dbReference type="Proteomes" id="UP000199345"/>
    </source>
</evidence>
<keyword evidence="1" id="KW-1133">Transmembrane helix</keyword>
<feature type="transmembrane region" description="Helical" evidence="1">
    <location>
        <begin position="45"/>
        <end position="70"/>
    </location>
</feature>
<sequence length="199" mass="22305">MMSISSSIPLSNRHQLMIASVLAILMFATRDYHFSTTYNLPGASWAVFFIAGIYLRTAWPLLGFLALSWWLDFAAYAWGGASAFCLTPAYGFLLPAYASLWLAGRWYAGQYQFAWQTLIPLAFSMIAGLSLCELFSSGGFYFFSDRFADTSWAEFIVRSMTYFPLYIKSFVIYTGIATAAHILFVLLTCQPGTRKQPVG</sequence>
<protein>
    <recommendedName>
        <fullName evidence="4">Biotin transporter</fullName>
    </recommendedName>
</protein>
<name>A0A1I0DDZ3_9PROT</name>